<evidence type="ECO:0000313" key="8">
    <source>
        <dbReference type="Proteomes" id="UP000499080"/>
    </source>
</evidence>
<keyword evidence="3 5" id="KW-0863">Zinc-finger</keyword>
<dbReference type="SUPFAM" id="SSF57667">
    <property type="entry name" value="beta-beta-alpha zinc fingers"/>
    <property type="match status" value="3"/>
</dbReference>
<dbReference type="SMART" id="SM00451">
    <property type="entry name" value="ZnF_U1"/>
    <property type="match status" value="2"/>
</dbReference>
<feature type="domain" description="C2H2-type" evidence="6">
    <location>
        <begin position="597"/>
        <end position="624"/>
    </location>
</feature>
<evidence type="ECO:0000256" key="3">
    <source>
        <dbReference type="ARBA" id="ARBA00022771"/>
    </source>
</evidence>
<dbReference type="SMART" id="SM00355">
    <property type="entry name" value="ZnF_C2H2"/>
    <property type="match status" value="7"/>
</dbReference>
<dbReference type="InterPro" id="IPR003604">
    <property type="entry name" value="Matrin/U1-like-C_Znf_C2H2"/>
</dbReference>
<dbReference type="PANTHER" id="PTHR24381:SF459">
    <property type="entry name" value="ZINC FINGER PROTEIN 64"/>
    <property type="match status" value="1"/>
</dbReference>
<dbReference type="PROSITE" id="PS50157">
    <property type="entry name" value="ZINC_FINGER_C2H2_2"/>
    <property type="match status" value="4"/>
</dbReference>
<evidence type="ECO:0000256" key="1">
    <source>
        <dbReference type="ARBA" id="ARBA00022723"/>
    </source>
</evidence>
<dbReference type="Pfam" id="PF00096">
    <property type="entry name" value="zf-C2H2"/>
    <property type="match status" value="1"/>
</dbReference>
<gene>
    <name evidence="7" type="primary">ZNF407_2</name>
    <name evidence="7" type="ORF">AVEN_24977_1</name>
</gene>
<reference evidence="7 8" key="1">
    <citation type="journal article" date="2019" name="Sci. Rep.">
        <title>Orb-weaving spider Araneus ventricosus genome elucidates the spidroin gene catalogue.</title>
        <authorList>
            <person name="Kono N."/>
            <person name="Nakamura H."/>
            <person name="Ohtoshi R."/>
            <person name="Moran D.A.P."/>
            <person name="Shinohara A."/>
            <person name="Yoshida Y."/>
            <person name="Fujiwara M."/>
            <person name="Mori M."/>
            <person name="Tomita M."/>
            <person name="Arakawa K."/>
        </authorList>
    </citation>
    <scope>NUCLEOTIDE SEQUENCE [LARGE SCALE GENOMIC DNA]</scope>
</reference>
<feature type="domain" description="C2H2-type" evidence="6">
    <location>
        <begin position="569"/>
        <end position="596"/>
    </location>
</feature>
<dbReference type="PANTHER" id="PTHR24381">
    <property type="entry name" value="ZINC FINGER PROTEIN"/>
    <property type="match status" value="1"/>
</dbReference>
<name>A0A4Y2TEP1_ARAVE</name>
<keyword evidence="4" id="KW-0862">Zinc</keyword>
<keyword evidence="2" id="KW-0677">Repeat</keyword>
<evidence type="ECO:0000256" key="4">
    <source>
        <dbReference type="ARBA" id="ARBA00022833"/>
    </source>
</evidence>
<dbReference type="InterPro" id="IPR036236">
    <property type="entry name" value="Znf_C2H2_sf"/>
</dbReference>
<keyword evidence="8" id="KW-1185">Reference proteome</keyword>
<dbReference type="EMBL" id="BGPR01028083">
    <property type="protein sequence ID" value="GBN99007.1"/>
    <property type="molecule type" value="Genomic_DNA"/>
</dbReference>
<dbReference type="OrthoDB" id="30289at2759"/>
<evidence type="ECO:0000256" key="5">
    <source>
        <dbReference type="PROSITE-ProRule" id="PRU00042"/>
    </source>
</evidence>
<dbReference type="GO" id="GO:0008270">
    <property type="term" value="F:zinc ion binding"/>
    <property type="evidence" value="ECO:0007669"/>
    <property type="project" value="UniProtKB-KW"/>
</dbReference>
<dbReference type="Gene3D" id="3.30.160.60">
    <property type="entry name" value="Classic Zinc Finger"/>
    <property type="match status" value="3"/>
</dbReference>
<organism evidence="7 8">
    <name type="scientific">Araneus ventricosus</name>
    <name type="common">Orbweaver spider</name>
    <name type="synonym">Epeira ventricosa</name>
    <dbReference type="NCBI Taxonomy" id="182803"/>
    <lineage>
        <taxon>Eukaryota</taxon>
        <taxon>Metazoa</taxon>
        <taxon>Ecdysozoa</taxon>
        <taxon>Arthropoda</taxon>
        <taxon>Chelicerata</taxon>
        <taxon>Arachnida</taxon>
        <taxon>Araneae</taxon>
        <taxon>Araneomorphae</taxon>
        <taxon>Entelegynae</taxon>
        <taxon>Araneoidea</taxon>
        <taxon>Araneidae</taxon>
        <taxon>Araneus</taxon>
    </lineage>
</organism>
<comment type="caution">
    <text evidence="7">The sequence shown here is derived from an EMBL/GenBank/DDBJ whole genome shotgun (WGS) entry which is preliminary data.</text>
</comment>
<dbReference type="AlphaFoldDB" id="A0A4Y2TEP1"/>
<evidence type="ECO:0000256" key="2">
    <source>
        <dbReference type="ARBA" id="ARBA00022737"/>
    </source>
</evidence>
<proteinExistence type="predicted"/>
<feature type="domain" description="C2H2-type" evidence="6">
    <location>
        <begin position="625"/>
        <end position="655"/>
    </location>
</feature>
<evidence type="ECO:0000313" key="7">
    <source>
        <dbReference type="EMBL" id="GBN99007.1"/>
    </source>
</evidence>
<dbReference type="GO" id="GO:0005634">
    <property type="term" value="C:nucleus"/>
    <property type="evidence" value="ECO:0007669"/>
    <property type="project" value="TreeGrafter"/>
</dbReference>
<dbReference type="GO" id="GO:0000977">
    <property type="term" value="F:RNA polymerase II transcription regulatory region sequence-specific DNA binding"/>
    <property type="evidence" value="ECO:0007669"/>
    <property type="project" value="TreeGrafter"/>
</dbReference>
<dbReference type="GO" id="GO:0000981">
    <property type="term" value="F:DNA-binding transcription factor activity, RNA polymerase II-specific"/>
    <property type="evidence" value="ECO:0007669"/>
    <property type="project" value="TreeGrafter"/>
</dbReference>
<keyword evidence="1" id="KW-0479">Metal-binding</keyword>
<sequence>MDLGQDTHLCLRCGKTIDGLDNYVSHRQKKCLQPPPSSSFSCDSSAEPPVPFPSASQDIYKLSASDFFLNLNLQYNAKASFTDVPSNVEKDSGTATDSFCTKLEIPSLESDLCPVFPSDKPLIMDDNSCLDIGNITISSEKWENFKINNQLNEGSQLISKEKKVCDSTRKQTLCSLSSASPKLKGTSFADSYENSNKVSLKRSKKKALKKYCFTNFSALNIPRTSYRQKLNATDRMLCCDGKQDYYYCFLCDHKYSFASTFLDHLLICSKKQSYLNSWKQEIFKNGSLFVHSSQFKCLLCSFYCSDSFMFLSHLKTPNHRQKTASLKNPLICLPCQDECSASDEMKEHFSKCHLQYKRGDHPIIITEKKRNLHCCYCLTLIKSSSHLQSSSIEDPQLRDDVSFIRTCLPNVCACACGVDKQMLSNFLTNTSPFITSKSPEVSKNVLIEGDAESKNSQKLNELMSDESKDDQTTNTDIHLENDLSLKVARQRIIAKITSKNGKFIYKKVRVPDSKKEWTCCWCGVEYISKLTLQAHLNKCGLKKEKLNKISPLKNNQNFQANHCEADKRYLCDKCPYIGKSFNQLTRHSRSHSGEKPYKCPHCTYSSSLSSQLVRHKRLHTGQKPYKCPYCSYTCNTQENLRKHILKTKKHKGKMMYPCQHCNYESNEFSDFKNHLLKIHSIEFPNGITSSDSSVHSDEIPGL</sequence>
<evidence type="ECO:0000259" key="6">
    <source>
        <dbReference type="PROSITE" id="PS50157"/>
    </source>
</evidence>
<dbReference type="InterPro" id="IPR013087">
    <property type="entry name" value="Znf_C2H2_type"/>
</dbReference>
<dbReference type="Proteomes" id="UP000499080">
    <property type="component" value="Unassembled WGS sequence"/>
</dbReference>
<accession>A0A4Y2TEP1</accession>
<feature type="domain" description="C2H2-type" evidence="6">
    <location>
        <begin position="656"/>
        <end position="684"/>
    </location>
</feature>
<dbReference type="FunFam" id="3.30.160.60:FF:002343">
    <property type="entry name" value="Zinc finger protein 33A"/>
    <property type="match status" value="1"/>
</dbReference>
<protein>
    <submittedName>
        <fullName evidence="7">Zinc finger protein 407</fullName>
    </submittedName>
</protein>